<evidence type="ECO:0000313" key="2">
    <source>
        <dbReference type="EMBL" id="KOA84674.1"/>
    </source>
</evidence>
<dbReference type="InterPro" id="IPR026466">
    <property type="entry name" value="Fim_isopep_form_D2_dom"/>
</dbReference>
<feature type="domain" description="DUF11" evidence="1">
    <location>
        <begin position="377"/>
        <end position="463"/>
    </location>
</feature>
<dbReference type="NCBIfam" id="TIGR01451">
    <property type="entry name" value="B_ant_repeat"/>
    <property type="match status" value="3"/>
</dbReference>
<gene>
    <name evidence="2" type="ORF">ADU74_10975</name>
</gene>
<proteinExistence type="predicted"/>
<dbReference type="OrthoDB" id="1758300at2"/>
<organism evidence="2 3">
    <name type="scientific">Clostridium botulinum</name>
    <dbReference type="NCBI Taxonomy" id="1491"/>
    <lineage>
        <taxon>Bacteria</taxon>
        <taxon>Bacillati</taxon>
        <taxon>Bacillota</taxon>
        <taxon>Clostridia</taxon>
        <taxon>Eubacteriales</taxon>
        <taxon>Clostridiaceae</taxon>
        <taxon>Clostridium</taxon>
    </lineage>
</organism>
<protein>
    <recommendedName>
        <fullName evidence="1">DUF11 domain-containing protein</fullName>
    </recommendedName>
</protein>
<dbReference type="Pfam" id="PF01345">
    <property type="entry name" value="DUF11"/>
    <property type="match status" value="2"/>
</dbReference>
<dbReference type="Gene3D" id="2.60.40.740">
    <property type="match status" value="1"/>
</dbReference>
<dbReference type="InterPro" id="IPR008966">
    <property type="entry name" value="Adhesion_dom_sf"/>
</dbReference>
<dbReference type="InterPro" id="IPR051172">
    <property type="entry name" value="Chlamydia_OmcB"/>
</dbReference>
<sequence length="1019" mass="108544">MANNSFNNKLTEIYSTTTSGGIAFIGNTLGLSKAAGTQGPGTENSIGAFITTNPNLNVNNYPAPEYSSAAGTTSNMYINASSTKLTIPEGSTVLHAELIWGGTCKVGGEDYSSFASKPIQFAYPNGSKTINCDFFYQTDKTPDVVVYSCRTDVTSIVSSAGSGTYSAGSIVGTITASNDSDNCCGWTLAVAYENLSQPYRNLKLFAGMTFITPSAPYNQTIQNFSTPLTGTARVATCALGGDATLEGDQLLFGNSTTSLSPLSGPRNLQNNFFASQINNNLGETDTSGTFGDRNQNVLTNTNISAGRQGLDVTNVNASNILSNSDTSAIVQFKTAAVGSNPSNNYFAQALGVQLDMKCPILTATMSCDKYYIGTFPQTTTYTITIENIGTLPTTDGTLIDILPTGLVYNNDLKIDGVAPSAPVDLSKGVTLGSIAVGQKLIIEFSVNINTNPHKVFINSATINYDFLASSGTTLQGKAITNSYRLYPSGTIVPIPFEKLSDKTVVVPKKDTIKYTLNMTNTFLDPLININFQDAYIPREFSLINGSAKIIENYPPGNPGPEQNITNDFINSTLSINNISPNNMTTITFSVNVNDLPTGTDPIPVKNGYGNVAYLSFNIGTTGPAVYMPCNISYSYVPEFITKPAITITSDTSIVNVGDTIKYTVTVTNNNDDTILNPFIMDTLPQELSYIPNTLMINGSLAPSTASLTTGVFLSSLPKGSTATVSFQAKVNSNPTTGNEYSNFATVAYQIGTNLGMFPNSLDSSVINIPLSPTPILKPEVKLTTNKTTVNINDIVEYTASIKNTTGETITTATLSCNISSDLEFVIDSVTINGATSTDSIITGVALSNIPANATIPVIFKIKILSKPTNGTNYPLFVNLNSHYISSGNAISVTSQSNTVTLSTTSPPTPPPSNGFILNPICVKNHVYTTYKNRPLIVHLEAANLNKYSLGCTINTSPNNGFANINEDGIFKYTPKVNFIGKDSFSILLKDRDLGNSIVTITIIVKNFDEFVGLANMCNE</sequence>
<dbReference type="PANTHER" id="PTHR34819">
    <property type="entry name" value="LARGE CYSTEINE-RICH PERIPLASMIC PROTEIN OMCB"/>
    <property type="match status" value="1"/>
</dbReference>
<name>A0A9Q1UX51_CLOBO</name>
<dbReference type="InterPro" id="IPR047589">
    <property type="entry name" value="DUF11_rpt"/>
</dbReference>
<evidence type="ECO:0000313" key="3">
    <source>
        <dbReference type="Proteomes" id="UP000037540"/>
    </source>
</evidence>
<dbReference type="EMBL" id="LGVR01000064">
    <property type="protein sequence ID" value="KOA84674.1"/>
    <property type="molecule type" value="Genomic_DNA"/>
</dbReference>
<comment type="caution">
    <text evidence="2">The sequence shown here is derived from an EMBL/GenBank/DDBJ whole genome shotgun (WGS) entry which is preliminary data.</text>
</comment>
<dbReference type="SUPFAM" id="SSF49401">
    <property type="entry name" value="Bacterial adhesins"/>
    <property type="match status" value="1"/>
</dbReference>
<dbReference type="Gene3D" id="2.60.40.3440">
    <property type="match status" value="1"/>
</dbReference>
<dbReference type="PANTHER" id="PTHR34819:SF3">
    <property type="entry name" value="CELL SURFACE PROTEIN"/>
    <property type="match status" value="1"/>
</dbReference>
<dbReference type="NCBIfam" id="TIGR04226">
    <property type="entry name" value="RrgB_K2N_iso_D2"/>
    <property type="match status" value="1"/>
</dbReference>
<dbReference type="InterPro" id="IPR001434">
    <property type="entry name" value="OmcB-like_DUF11"/>
</dbReference>
<accession>A0A9Q1UX51</accession>
<evidence type="ECO:0000259" key="1">
    <source>
        <dbReference type="Pfam" id="PF01345"/>
    </source>
</evidence>
<reference evidence="2 3" key="1">
    <citation type="submission" date="2015-07" db="EMBL/GenBank/DDBJ databases">
        <title>Draft genome sequences of 17 French Clostridium botulinum group III.</title>
        <authorList>
            <person name="Woudstra C."/>
            <person name="Le Marechal C."/>
            <person name="Souillard R."/>
            <person name="Bayon-Auboyer M.-H."/>
            <person name="Dessouter D."/>
            <person name="Fach P."/>
        </authorList>
    </citation>
    <scope>NUCLEOTIDE SEQUENCE [LARGE SCALE GENOMIC DNA]</scope>
    <source>
        <strain evidence="2 3">12LNRI-CD</strain>
    </source>
</reference>
<dbReference type="Proteomes" id="UP000037540">
    <property type="component" value="Unassembled WGS sequence"/>
</dbReference>
<feature type="domain" description="DUF11" evidence="1">
    <location>
        <begin position="644"/>
        <end position="747"/>
    </location>
</feature>
<dbReference type="AlphaFoldDB" id="A0A9Q1UX51"/>
<dbReference type="Pfam" id="PF17963">
    <property type="entry name" value="Big_9"/>
    <property type="match status" value="1"/>
</dbReference>
<dbReference type="RefSeq" id="WP_013725895.1">
    <property type="nucleotide sequence ID" value="NZ_LGVO01000026.1"/>
</dbReference>